<dbReference type="InterPro" id="IPR045254">
    <property type="entry name" value="Nit1/2_C-N_Hydrolase"/>
</dbReference>
<accession>A0ABT1ANJ7</accession>
<gene>
    <name evidence="4" type="ORF">NG900_17615</name>
</gene>
<dbReference type="Pfam" id="PF00795">
    <property type="entry name" value="CN_hydrolase"/>
    <property type="match status" value="1"/>
</dbReference>
<keyword evidence="5" id="KW-1185">Reference proteome</keyword>
<protein>
    <submittedName>
        <fullName evidence="4">Carbon-nitrogen hydrolase family protein</fullName>
    </submittedName>
</protein>
<comment type="caution">
    <text evidence="4">The sequence shown here is derived from an EMBL/GenBank/DDBJ whole genome shotgun (WGS) entry which is preliminary data.</text>
</comment>
<sequence length="300" mass="32722">MTSTIATTVPSAPGTDVLSGAPFDAPFRVAAIQMVTGIEVDANLARADALLAEAAAQGAQLALLPEYFCKMGRKDSDKVAIREDDQGDESDQSAGPIQTFLADAARRHKLWIVGGTLPMWCEDEQRVRNTSLAYNPAGLRVARYDKIHLFNFVRGEERYDEARTIEPGATPVAFDAPCGRVGMSVCYDLRFPELYRALSSQGNLNLILMPAAFTYVTGAAHWEILLRARAVENQCYVLAAAQGGRHENGRRTWGHSMLVDPWGEVIAALPEGEGVVVGDMDPARLAQVRQDLPALKHRVM</sequence>
<dbReference type="PANTHER" id="PTHR23088">
    <property type="entry name" value="NITRILASE-RELATED"/>
    <property type="match status" value="1"/>
</dbReference>
<dbReference type="EMBL" id="JAMXHT010000006">
    <property type="protein sequence ID" value="MCO5400019.1"/>
    <property type="molecule type" value="Genomic_DNA"/>
</dbReference>
<dbReference type="PROSITE" id="PS50263">
    <property type="entry name" value="CN_HYDROLASE"/>
    <property type="match status" value="1"/>
</dbReference>
<dbReference type="Proteomes" id="UP001162811">
    <property type="component" value="Unassembled WGS sequence"/>
</dbReference>
<reference evidence="4" key="2">
    <citation type="journal article" date="2023" name="Front. Microbiol.">
        <title>Ralstonia chuxiongensis sp. nov., Ralstonia mojiangensis sp. nov., and Ralstonia soli sp. nov., isolated from tobacco fields, are three novel species in the family Burkholderiaceae.</title>
        <authorList>
            <person name="Lu C.H."/>
            <person name="Zhang Y.Y."/>
            <person name="Jiang N."/>
            <person name="Chen W."/>
            <person name="Shao X."/>
            <person name="Zhao Z.M."/>
            <person name="Lu W.L."/>
            <person name="Hu X."/>
            <person name="Xi Y.X."/>
            <person name="Zou S.Y."/>
            <person name="Wei Q.J."/>
            <person name="Lin Z.L."/>
            <person name="Gong L."/>
            <person name="Gai X.T."/>
            <person name="Zhang L.Q."/>
            <person name="Li J.Y."/>
            <person name="Jin Y."/>
            <person name="Xia Z.Y."/>
        </authorList>
    </citation>
    <scope>NUCLEOTIDE SEQUENCE</scope>
    <source>
        <strain evidence="4">21MJYT02-11</strain>
    </source>
</reference>
<keyword evidence="2 4" id="KW-0378">Hydrolase</keyword>
<proteinExistence type="inferred from homology"/>
<name>A0ABT1ANJ7_9RALS</name>
<evidence type="ECO:0000256" key="1">
    <source>
        <dbReference type="ARBA" id="ARBA00010613"/>
    </source>
</evidence>
<dbReference type="PANTHER" id="PTHR23088:SF27">
    <property type="entry name" value="DEAMINATED GLUTATHIONE AMIDASE"/>
    <property type="match status" value="1"/>
</dbReference>
<evidence type="ECO:0000313" key="4">
    <source>
        <dbReference type="EMBL" id="MCO5400019.1"/>
    </source>
</evidence>
<dbReference type="InterPro" id="IPR003010">
    <property type="entry name" value="C-N_Hydrolase"/>
</dbReference>
<comment type="similarity">
    <text evidence="1">Belongs to the carbon-nitrogen hydrolase superfamily. NIT1/NIT2 family.</text>
</comment>
<dbReference type="CDD" id="cd07572">
    <property type="entry name" value="nit"/>
    <property type="match status" value="1"/>
</dbReference>
<evidence type="ECO:0000313" key="5">
    <source>
        <dbReference type="Proteomes" id="UP001162811"/>
    </source>
</evidence>
<evidence type="ECO:0000259" key="3">
    <source>
        <dbReference type="PROSITE" id="PS50263"/>
    </source>
</evidence>
<reference evidence="4" key="1">
    <citation type="submission" date="2022-06" db="EMBL/GenBank/DDBJ databases">
        <authorList>
            <person name="Lu C.-H."/>
        </authorList>
    </citation>
    <scope>NUCLEOTIDE SEQUENCE</scope>
    <source>
        <strain evidence="4">21MJYT02-11</strain>
    </source>
</reference>
<dbReference type="InterPro" id="IPR001110">
    <property type="entry name" value="UPF0012_CS"/>
</dbReference>
<feature type="domain" description="CN hydrolase" evidence="3">
    <location>
        <begin position="27"/>
        <end position="282"/>
    </location>
</feature>
<evidence type="ECO:0000256" key="2">
    <source>
        <dbReference type="ARBA" id="ARBA00022801"/>
    </source>
</evidence>
<dbReference type="PROSITE" id="PS01227">
    <property type="entry name" value="UPF0012"/>
    <property type="match status" value="1"/>
</dbReference>
<dbReference type="SUPFAM" id="SSF56317">
    <property type="entry name" value="Carbon-nitrogen hydrolase"/>
    <property type="match status" value="1"/>
</dbReference>
<dbReference type="RefSeq" id="WP_252682653.1">
    <property type="nucleotide sequence ID" value="NZ_JAMXHT010000006.1"/>
</dbReference>
<dbReference type="GO" id="GO:0016787">
    <property type="term" value="F:hydrolase activity"/>
    <property type="evidence" value="ECO:0007669"/>
    <property type="project" value="UniProtKB-KW"/>
</dbReference>
<dbReference type="InterPro" id="IPR036526">
    <property type="entry name" value="C-N_Hydrolase_sf"/>
</dbReference>
<dbReference type="Gene3D" id="3.60.110.10">
    <property type="entry name" value="Carbon-nitrogen hydrolase"/>
    <property type="match status" value="1"/>
</dbReference>
<organism evidence="4 5">
    <name type="scientific">Ralstonia soli</name>
    <dbReference type="NCBI Taxonomy" id="2953896"/>
    <lineage>
        <taxon>Bacteria</taxon>
        <taxon>Pseudomonadati</taxon>
        <taxon>Pseudomonadota</taxon>
        <taxon>Betaproteobacteria</taxon>
        <taxon>Burkholderiales</taxon>
        <taxon>Burkholderiaceae</taxon>
        <taxon>Ralstonia</taxon>
    </lineage>
</organism>